<evidence type="ECO:0000256" key="2">
    <source>
        <dbReference type="ARBA" id="ARBA00009320"/>
    </source>
</evidence>
<dbReference type="Gene3D" id="3.30.470.10">
    <property type="match status" value="1"/>
</dbReference>
<proteinExistence type="inferred from homology"/>
<comment type="cofactor">
    <cofactor evidence="1">
        <name>pyridoxal 5'-phosphate</name>
        <dbReference type="ChEBI" id="CHEBI:597326"/>
    </cofactor>
</comment>
<name>A0A9Q0MS47_9DIPT</name>
<evidence type="ECO:0000256" key="7">
    <source>
        <dbReference type="ARBA" id="ARBA00022898"/>
    </source>
</evidence>
<dbReference type="GO" id="GO:0009098">
    <property type="term" value="P:L-leucine biosynthetic process"/>
    <property type="evidence" value="ECO:0007669"/>
    <property type="project" value="TreeGrafter"/>
</dbReference>
<evidence type="ECO:0000313" key="10">
    <source>
        <dbReference type="Proteomes" id="UP001151699"/>
    </source>
</evidence>
<keyword evidence="10" id="KW-1185">Reference proteome</keyword>
<evidence type="ECO:0000256" key="5">
    <source>
        <dbReference type="ARBA" id="ARBA00022605"/>
    </source>
</evidence>
<feature type="non-terminal residue" evidence="9">
    <location>
        <position position="1"/>
    </location>
</feature>
<dbReference type="GO" id="GO:0009099">
    <property type="term" value="P:L-valine biosynthetic process"/>
    <property type="evidence" value="ECO:0007669"/>
    <property type="project" value="TreeGrafter"/>
</dbReference>
<protein>
    <recommendedName>
        <fullName evidence="3">branched-chain-amino-acid transaminase</fullName>
        <ecNumber evidence="3">2.6.1.42</ecNumber>
    </recommendedName>
</protein>
<reference evidence="9" key="1">
    <citation type="submission" date="2022-07" db="EMBL/GenBank/DDBJ databases">
        <authorList>
            <person name="Trinca V."/>
            <person name="Uliana J.V.C."/>
            <person name="Torres T.T."/>
            <person name="Ward R.J."/>
            <person name="Monesi N."/>
        </authorList>
    </citation>
    <scope>NUCLEOTIDE SEQUENCE</scope>
    <source>
        <strain evidence="9">HSMRA1968</strain>
        <tissue evidence="9">Whole embryos</tissue>
    </source>
</reference>
<dbReference type="SUPFAM" id="SSF56752">
    <property type="entry name" value="D-aminoacid aminotransferase-like PLP-dependent enzymes"/>
    <property type="match status" value="1"/>
</dbReference>
<keyword evidence="6" id="KW-0808">Transferase</keyword>
<dbReference type="PANTHER" id="PTHR11825">
    <property type="entry name" value="SUBGROUP IIII AMINOTRANSFERASE"/>
    <property type="match status" value="1"/>
</dbReference>
<keyword evidence="4 9" id="KW-0032">Aminotransferase</keyword>
<evidence type="ECO:0000256" key="8">
    <source>
        <dbReference type="ARBA" id="ARBA00023304"/>
    </source>
</evidence>
<evidence type="ECO:0000256" key="1">
    <source>
        <dbReference type="ARBA" id="ARBA00001933"/>
    </source>
</evidence>
<dbReference type="InterPro" id="IPR036038">
    <property type="entry name" value="Aminotransferase-like"/>
</dbReference>
<dbReference type="GO" id="GO:0005739">
    <property type="term" value="C:mitochondrion"/>
    <property type="evidence" value="ECO:0007669"/>
    <property type="project" value="TreeGrafter"/>
</dbReference>
<dbReference type="OrthoDB" id="1732691at2759"/>
<keyword evidence="5" id="KW-0028">Amino-acid biosynthesis</keyword>
<accession>A0A9Q0MS47</accession>
<comment type="caution">
    <text evidence="9">The sequence shown here is derived from an EMBL/GenBank/DDBJ whole genome shotgun (WGS) entry which is preliminary data.</text>
</comment>
<dbReference type="InterPro" id="IPR005786">
    <property type="entry name" value="B_amino_transII"/>
</dbReference>
<dbReference type="EC" id="2.6.1.42" evidence="3"/>
<comment type="similarity">
    <text evidence="2">Belongs to the class-IV pyridoxal-phosphate-dependent aminotransferase family.</text>
</comment>
<dbReference type="GO" id="GO:0004084">
    <property type="term" value="F:branched-chain-amino-acid transaminase activity"/>
    <property type="evidence" value="ECO:0007669"/>
    <property type="project" value="UniProtKB-EC"/>
</dbReference>
<keyword evidence="7" id="KW-0663">Pyridoxal phosphate</keyword>
<keyword evidence="8" id="KW-0100">Branched-chain amino acid biosynthesis</keyword>
<evidence type="ECO:0000256" key="3">
    <source>
        <dbReference type="ARBA" id="ARBA00013053"/>
    </source>
</evidence>
<organism evidence="9 10">
    <name type="scientific">Pseudolycoriella hygida</name>
    <dbReference type="NCBI Taxonomy" id="35572"/>
    <lineage>
        <taxon>Eukaryota</taxon>
        <taxon>Metazoa</taxon>
        <taxon>Ecdysozoa</taxon>
        <taxon>Arthropoda</taxon>
        <taxon>Hexapoda</taxon>
        <taxon>Insecta</taxon>
        <taxon>Pterygota</taxon>
        <taxon>Neoptera</taxon>
        <taxon>Endopterygota</taxon>
        <taxon>Diptera</taxon>
        <taxon>Nematocera</taxon>
        <taxon>Sciaroidea</taxon>
        <taxon>Sciaridae</taxon>
        <taxon>Pseudolycoriella</taxon>
    </lineage>
</organism>
<dbReference type="PANTHER" id="PTHR11825:SF44">
    <property type="entry name" value="BRANCHED-CHAIN-AMINO-ACID AMINOTRANSFERASE"/>
    <property type="match status" value="1"/>
</dbReference>
<sequence length="253" mass="28865">MVIRSKHLCRHVLENQHKLQKFLQQQIRLCSRESVRAQPQFEEPIFDSQPRVQKSDNTKYILHSADTGTESLQIEHSPNVGRLFRAADLRVRLASPSQLQPKPEVEDLVFGKCFTDHMLKILWHKSLGGWQRPEITPMENLVIHPAAKVLHYAVELFEGMKAYRGEDGRIRLFRPNMNMQRMNISAFRTGLPTFQASDLIECVNRLVSIDQEWVPHTYGASLYIRPTLIGIDPTLGVAASDSALLYAILCPVG</sequence>
<evidence type="ECO:0000256" key="6">
    <source>
        <dbReference type="ARBA" id="ARBA00022679"/>
    </source>
</evidence>
<dbReference type="AlphaFoldDB" id="A0A9Q0MS47"/>
<evidence type="ECO:0000256" key="4">
    <source>
        <dbReference type="ARBA" id="ARBA00022576"/>
    </source>
</evidence>
<dbReference type="InterPro" id="IPR043131">
    <property type="entry name" value="BCAT-like_N"/>
</dbReference>
<dbReference type="FunFam" id="3.30.470.10:FF:000002">
    <property type="entry name" value="Branched-chain-amino-acid aminotransferase"/>
    <property type="match status" value="1"/>
</dbReference>
<evidence type="ECO:0000313" key="9">
    <source>
        <dbReference type="EMBL" id="KAJ6637028.1"/>
    </source>
</evidence>
<gene>
    <name evidence="9" type="primary">Bcat1</name>
    <name evidence="9" type="ORF">Bhyg_09754</name>
</gene>
<dbReference type="EMBL" id="WJQU01000003">
    <property type="protein sequence ID" value="KAJ6637028.1"/>
    <property type="molecule type" value="Genomic_DNA"/>
</dbReference>
<dbReference type="Proteomes" id="UP001151699">
    <property type="component" value="Chromosome X"/>
</dbReference>